<sequence>MKFVSNWLKKFANTSHESEFGDAWPRDLRSAVPQRYSMNYKMYKNRGNALPLKNLVSGFIHNEQVNKGDMNRFFTFCLVHDQIRKEGIAGDIAELGVYKGNTSYILANFAKDLGRTAYLFDTFEGFDSRDIKGIDSAIPMQFSDTSLETVRDFVGDNNTVYVKGYFPESAAQIPDNLKFCLVHLDCDLYSPIMSALSYFYPRMAEGGFIVLHDYSSLHWDGAENAADEFFSDKPECLIPLADSCGSVIVRKARTSDKFENWRIKRLRDSSVGSWVPTQLLKTYLRDGWGDVEDWGVWGVGESHTMSVIIPFRPQTDIRLIFDVDAVLLGKQVEQKVTVLLEGAEIAEWTFTSEHQRGKRELIIPLHMLQGHRNAESPPALFVEFRPESFTPPNVLDASNRDTRALGLGLHSFKIETE</sequence>
<accession>A0ABP2BQ74</accession>
<evidence type="ECO:0000313" key="1">
    <source>
        <dbReference type="EMBL" id="CUX55104.1"/>
    </source>
</evidence>
<dbReference type="Gene3D" id="3.40.50.150">
    <property type="entry name" value="Vaccinia Virus protein VP39"/>
    <property type="match status" value="1"/>
</dbReference>
<evidence type="ECO:0000313" key="2">
    <source>
        <dbReference type="Proteomes" id="UP000191812"/>
    </source>
</evidence>
<dbReference type="RefSeq" id="WP_308400340.1">
    <property type="nucleotide sequence ID" value="NZ_LT009757.1"/>
</dbReference>
<dbReference type="PANTHER" id="PTHR40036">
    <property type="entry name" value="MACROCIN O-METHYLTRANSFERASE"/>
    <property type="match status" value="1"/>
</dbReference>
<name>A0ABP2BQ74_9HYPH</name>
<organism evidence="1 2">
    <name type="scientific">Agrobacterium genomosp. 13 str. CFBP 6927</name>
    <dbReference type="NCBI Taxonomy" id="1183428"/>
    <lineage>
        <taxon>Bacteria</taxon>
        <taxon>Pseudomonadati</taxon>
        <taxon>Pseudomonadota</taxon>
        <taxon>Alphaproteobacteria</taxon>
        <taxon>Hyphomicrobiales</taxon>
        <taxon>Rhizobiaceae</taxon>
        <taxon>Rhizobium/Agrobacterium group</taxon>
        <taxon>Agrobacterium</taxon>
        <taxon>Agrobacterium tumefaciens complex</taxon>
    </lineage>
</organism>
<dbReference type="PANTHER" id="PTHR40036:SF1">
    <property type="entry name" value="MACROCIN O-METHYLTRANSFERASE"/>
    <property type="match status" value="1"/>
</dbReference>
<dbReference type="Proteomes" id="UP000191812">
    <property type="component" value="Unassembled WGS sequence"/>
</dbReference>
<reference evidence="1 2" key="1">
    <citation type="submission" date="2016-01" db="EMBL/GenBank/DDBJ databases">
        <authorList>
            <person name="Regsiter A."/>
            <person name="william w."/>
        </authorList>
    </citation>
    <scope>NUCLEOTIDE SEQUENCE [LARGE SCALE GENOMIC DNA]</scope>
    <source>
        <strain evidence="1 2">CFBP 6927</strain>
    </source>
</reference>
<dbReference type="InterPro" id="IPR029063">
    <property type="entry name" value="SAM-dependent_MTases_sf"/>
</dbReference>
<dbReference type="Pfam" id="PF05711">
    <property type="entry name" value="TylF"/>
    <property type="match status" value="1"/>
</dbReference>
<dbReference type="InterPro" id="IPR008884">
    <property type="entry name" value="TylF_MeTrfase"/>
</dbReference>
<comment type="caution">
    <text evidence="1">The sequence shown here is derived from an EMBL/GenBank/DDBJ whole genome shotgun (WGS) entry which is preliminary data.</text>
</comment>
<protein>
    <submittedName>
        <fullName evidence="1">O-methyltransferase</fullName>
    </submittedName>
</protein>
<proteinExistence type="predicted"/>
<gene>
    <name evidence="1" type="ORF">AGR13a_Lc120131</name>
</gene>
<keyword evidence="2" id="KW-1185">Reference proteome</keyword>
<dbReference type="EMBL" id="FBWH01000038">
    <property type="protein sequence ID" value="CUX55104.1"/>
    <property type="molecule type" value="Genomic_DNA"/>
</dbReference>